<dbReference type="SMART" id="SM00226">
    <property type="entry name" value="LMWPc"/>
    <property type="match status" value="1"/>
</dbReference>
<sequence>MQLLYICTHNRCRSILCEAITNHFAQGRIVAYSAGSQPVGHIHPLTLNYLQARGMSTKGLQSQSWDDYEGKKPEVIITVCDSAANEVCPTWFGDAVKVHWGLPDPSKLKGDENAQKEAFFTVMDTIEQRVQKMLALDLETLSPSALKEALQSIAKEV</sequence>
<dbReference type="SUPFAM" id="SSF52788">
    <property type="entry name" value="Phosphotyrosine protein phosphatases I"/>
    <property type="match status" value="1"/>
</dbReference>
<keyword evidence="1" id="KW-0059">Arsenical resistance</keyword>
<dbReference type="GO" id="GO:0046685">
    <property type="term" value="P:response to arsenic-containing substance"/>
    <property type="evidence" value="ECO:0007669"/>
    <property type="project" value="UniProtKB-KW"/>
</dbReference>
<dbReference type="Proteomes" id="UP000257039">
    <property type="component" value="Unassembled WGS sequence"/>
</dbReference>
<protein>
    <submittedName>
        <fullName evidence="3">Arsenate reductase ArsC</fullName>
    </submittedName>
</protein>
<dbReference type="InterPro" id="IPR036196">
    <property type="entry name" value="Ptyr_pPase_sf"/>
</dbReference>
<evidence type="ECO:0000259" key="2">
    <source>
        <dbReference type="SMART" id="SM00226"/>
    </source>
</evidence>
<proteinExistence type="predicted"/>
<dbReference type="Gene3D" id="3.40.50.2300">
    <property type="match status" value="1"/>
</dbReference>
<dbReference type="EMBL" id="NDXW01000001">
    <property type="protein sequence ID" value="RDH43387.1"/>
    <property type="molecule type" value="Genomic_DNA"/>
</dbReference>
<dbReference type="RefSeq" id="WP_094786725.1">
    <property type="nucleotide sequence ID" value="NZ_NDXW01000001.1"/>
</dbReference>
<gene>
    <name evidence="3" type="ORF">B9G39_08020</name>
</gene>
<evidence type="ECO:0000313" key="3">
    <source>
        <dbReference type="EMBL" id="RDH43387.1"/>
    </source>
</evidence>
<dbReference type="Pfam" id="PF01451">
    <property type="entry name" value="LMWPc"/>
    <property type="match status" value="1"/>
</dbReference>
<name>A0A4P9VM04_9GAMM</name>
<evidence type="ECO:0000256" key="1">
    <source>
        <dbReference type="ARBA" id="ARBA00022849"/>
    </source>
</evidence>
<dbReference type="InterPro" id="IPR023485">
    <property type="entry name" value="Ptyr_pPase"/>
</dbReference>
<comment type="caution">
    <text evidence="3">The sequence shown here is derived from an EMBL/GenBank/DDBJ whole genome shotgun (WGS) entry which is preliminary data.</text>
</comment>
<feature type="domain" description="Phosphotyrosine protein phosphatase I" evidence="2">
    <location>
        <begin position="1"/>
        <end position="136"/>
    </location>
</feature>
<evidence type="ECO:0000313" key="4">
    <source>
        <dbReference type="Proteomes" id="UP000257039"/>
    </source>
</evidence>
<keyword evidence="4" id="KW-1185">Reference proteome</keyword>
<dbReference type="CDD" id="cd16345">
    <property type="entry name" value="LMWP_ArsC"/>
    <property type="match status" value="1"/>
</dbReference>
<dbReference type="AlphaFoldDB" id="A0A4P9VM04"/>
<dbReference type="PANTHER" id="PTHR43428">
    <property type="entry name" value="ARSENATE REDUCTASE"/>
    <property type="match status" value="1"/>
</dbReference>
<dbReference type="PANTHER" id="PTHR43428:SF1">
    <property type="entry name" value="ARSENATE REDUCTASE"/>
    <property type="match status" value="1"/>
</dbReference>
<reference evidence="3 4" key="1">
    <citation type="submission" date="2017-04" db="EMBL/GenBank/DDBJ databases">
        <title>Draft genome sequence of Zooshikella ganghwensis VG4 isolated from Red Sea sediments.</title>
        <authorList>
            <person name="Rehman Z."/>
            <person name="Alam I."/>
            <person name="Kamau A."/>
            <person name="Bajic V."/>
            <person name="Leiknes T."/>
        </authorList>
    </citation>
    <scope>NUCLEOTIDE SEQUENCE [LARGE SCALE GENOMIC DNA]</scope>
    <source>
        <strain evidence="3 4">VG4</strain>
    </source>
</reference>
<accession>A0A4P9VM04</accession>
<organism evidence="3 4">
    <name type="scientific">Zooshikella ganghwensis</name>
    <dbReference type="NCBI Taxonomy" id="202772"/>
    <lineage>
        <taxon>Bacteria</taxon>
        <taxon>Pseudomonadati</taxon>
        <taxon>Pseudomonadota</taxon>
        <taxon>Gammaproteobacteria</taxon>
        <taxon>Oceanospirillales</taxon>
        <taxon>Zooshikellaceae</taxon>
        <taxon>Zooshikella</taxon>
    </lineage>
</organism>